<protein>
    <recommendedName>
        <fullName evidence="5">Multiple inositol polyphosphate phosphatase 1</fullName>
        <ecNumber evidence="4">3.1.3.62</ecNumber>
        <ecNumber evidence="3">3.1.3.80</ecNumber>
    </recommendedName>
    <alternativeName>
        <fullName evidence="9">2,3-bisphosphoglycerate 3-phosphatase</fullName>
    </alternativeName>
</protein>
<dbReference type="GO" id="GO:0003993">
    <property type="term" value="F:acid phosphatase activity"/>
    <property type="evidence" value="ECO:0007669"/>
    <property type="project" value="TreeGrafter"/>
</dbReference>
<dbReference type="PANTHER" id="PTHR20963">
    <property type="entry name" value="MULTIPLE INOSITOL POLYPHOSPHATE PHOSPHATASE-RELATED"/>
    <property type="match status" value="1"/>
</dbReference>
<comment type="catalytic activity">
    <reaction evidence="13">
        <text>(2R)-2,3-bisphosphoglycerate + H2O = (2R)-2-phosphoglycerate + phosphate</text>
        <dbReference type="Rhea" id="RHEA:27381"/>
        <dbReference type="ChEBI" id="CHEBI:15377"/>
        <dbReference type="ChEBI" id="CHEBI:43474"/>
        <dbReference type="ChEBI" id="CHEBI:58248"/>
        <dbReference type="ChEBI" id="CHEBI:58289"/>
        <dbReference type="EC" id="3.1.3.80"/>
    </reaction>
    <physiologicalReaction direction="left-to-right" evidence="13">
        <dbReference type="Rhea" id="RHEA:27382"/>
    </physiologicalReaction>
</comment>
<dbReference type="AlphaFoldDB" id="A0A4C1TNA9"/>
<evidence type="ECO:0000256" key="7">
    <source>
        <dbReference type="ARBA" id="ARBA00022801"/>
    </source>
</evidence>
<comment type="catalytic activity">
    <reaction evidence="12">
        <text>1D-myo-inositol hexakisphosphate + H2O = 1D-myo-inositol 1,2,4,5,6-pentakisphosphate + phosphate</text>
        <dbReference type="Rhea" id="RHEA:16989"/>
        <dbReference type="ChEBI" id="CHEBI:15377"/>
        <dbReference type="ChEBI" id="CHEBI:43474"/>
        <dbReference type="ChEBI" id="CHEBI:57798"/>
        <dbReference type="ChEBI" id="CHEBI:58130"/>
        <dbReference type="EC" id="3.1.3.62"/>
    </reaction>
    <physiologicalReaction direction="left-to-right" evidence="12">
        <dbReference type="Rhea" id="RHEA:16990"/>
    </physiologicalReaction>
</comment>
<dbReference type="Proteomes" id="UP000299102">
    <property type="component" value="Unassembled WGS sequence"/>
</dbReference>
<evidence type="ECO:0000256" key="15">
    <source>
        <dbReference type="SAM" id="SignalP"/>
    </source>
</evidence>
<feature type="chain" id="PRO_5020024803" description="Multiple inositol polyphosphate phosphatase 1" evidence="15">
    <location>
        <begin position="20"/>
        <end position="505"/>
    </location>
</feature>
<accession>A0A4C1TNA9</accession>
<comment type="similarity">
    <text evidence="2">Belongs to the histidine acid phosphatase family. MINPP1 subfamily.</text>
</comment>
<dbReference type="EMBL" id="BGZK01000069">
    <property type="protein sequence ID" value="GBP15077.1"/>
    <property type="molecule type" value="Genomic_DNA"/>
</dbReference>
<dbReference type="CDD" id="cd07061">
    <property type="entry name" value="HP_HAP_like"/>
    <property type="match status" value="1"/>
</dbReference>
<name>A0A4C1TNA9_EUMVA</name>
<evidence type="ECO:0000256" key="6">
    <source>
        <dbReference type="ARBA" id="ARBA00022729"/>
    </source>
</evidence>
<dbReference type="STRING" id="151549.A0A4C1TNA9"/>
<evidence type="ECO:0000256" key="9">
    <source>
        <dbReference type="ARBA" id="ARBA00031642"/>
    </source>
</evidence>
<evidence type="ECO:0000256" key="12">
    <source>
        <dbReference type="ARBA" id="ARBA00043691"/>
    </source>
</evidence>
<comment type="caution">
    <text evidence="16">The sequence shown here is derived from an EMBL/GenBank/DDBJ whole genome shotgun (WGS) entry which is preliminary data.</text>
</comment>
<reference evidence="16 17" key="1">
    <citation type="journal article" date="2019" name="Commun. Biol.">
        <title>The bagworm genome reveals a unique fibroin gene that provides high tensile strength.</title>
        <authorList>
            <person name="Kono N."/>
            <person name="Nakamura H."/>
            <person name="Ohtoshi R."/>
            <person name="Tomita M."/>
            <person name="Numata K."/>
            <person name="Arakawa K."/>
        </authorList>
    </citation>
    <scope>NUCLEOTIDE SEQUENCE [LARGE SCALE GENOMIC DNA]</scope>
</reference>
<dbReference type="SUPFAM" id="SSF53254">
    <property type="entry name" value="Phosphoglycerate mutase-like"/>
    <property type="match status" value="1"/>
</dbReference>
<dbReference type="PANTHER" id="PTHR20963:SF8">
    <property type="entry name" value="MULTIPLE INOSITOL POLYPHOSPHATE PHOSPHATASE 1"/>
    <property type="match status" value="1"/>
</dbReference>
<dbReference type="OrthoDB" id="6509975at2759"/>
<comment type="subcellular location">
    <subcellularLocation>
        <location evidence="1">Membrane</location>
    </subcellularLocation>
</comment>
<evidence type="ECO:0000256" key="5">
    <source>
        <dbReference type="ARBA" id="ARBA00018097"/>
    </source>
</evidence>
<evidence type="ECO:0000256" key="11">
    <source>
        <dbReference type="ARBA" id="ARBA00043671"/>
    </source>
</evidence>
<feature type="region of interest" description="Disordered" evidence="14">
    <location>
        <begin position="442"/>
        <end position="466"/>
    </location>
</feature>
<dbReference type="EC" id="3.1.3.62" evidence="4"/>
<keyword evidence="17" id="KW-1185">Reference proteome</keyword>
<dbReference type="GO" id="GO:0052745">
    <property type="term" value="F:inositol phosphate phosphatase activity"/>
    <property type="evidence" value="ECO:0007669"/>
    <property type="project" value="TreeGrafter"/>
</dbReference>
<organism evidence="16 17">
    <name type="scientific">Eumeta variegata</name>
    <name type="common">Bagworm moth</name>
    <name type="synonym">Eumeta japonica</name>
    <dbReference type="NCBI Taxonomy" id="151549"/>
    <lineage>
        <taxon>Eukaryota</taxon>
        <taxon>Metazoa</taxon>
        <taxon>Ecdysozoa</taxon>
        <taxon>Arthropoda</taxon>
        <taxon>Hexapoda</taxon>
        <taxon>Insecta</taxon>
        <taxon>Pterygota</taxon>
        <taxon>Neoptera</taxon>
        <taxon>Endopterygota</taxon>
        <taxon>Lepidoptera</taxon>
        <taxon>Glossata</taxon>
        <taxon>Ditrysia</taxon>
        <taxon>Tineoidea</taxon>
        <taxon>Psychidae</taxon>
        <taxon>Oiketicinae</taxon>
        <taxon>Eumeta</taxon>
    </lineage>
</organism>
<comment type="catalytic activity">
    <reaction evidence="10">
        <text>1D-myo-inositol 1,2,5,6-tetrakisphosphate + H2O = 1D-myo-inositol 1,2,6-trisphosphate + phosphate</text>
        <dbReference type="Rhea" id="RHEA:77119"/>
        <dbReference type="ChEBI" id="CHEBI:15377"/>
        <dbReference type="ChEBI" id="CHEBI:43474"/>
        <dbReference type="ChEBI" id="CHEBI:195535"/>
        <dbReference type="ChEBI" id="CHEBI:195537"/>
        <dbReference type="EC" id="3.1.3.62"/>
    </reaction>
    <physiologicalReaction direction="left-to-right" evidence="10">
        <dbReference type="Rhea" id="RHEA:77120"/>
    </physiologicalReaction>
</comment>
<evidence type="ECO:0000256" key="14">
    <source>
        <dbReference type="SAM" id="MobiDB-lite"/>
    </source>
</evidence>
<sequence length="505" mass="56335">MGAIANFIFVSFMIALAKSKYCYWNTGCPYKYLSSETPYDSVRGDIRDTVLKIEAGHTFYCIPDPTSVFDPSSVVRLGPGPGGNLVPIRFYSHPVRNFLPYRAFNPDFATSHNSDLDKAGSCEPVSVWSLFRHGEKNPDMGHALRMRDAYSLKDVIISAYHNGSSGLCAQDVQNLRQWKWDRSVVTAAHQLRPEGYKETVNLAKRLKEIFPEIFTSLTRGSYALYPTDGEWNSKSAEALVEGLDGSPSKLNIEPLSVSVSDSILSRTGIDYPLSGDNVTALYDLCRRFWSNTQNEPSPWCAIFNTEDLRVLEYVGDLITYYRNGYGDERNVEMGKHLLGDLYNLFDNVKGGGGERFVAHFSDGPLVGAAVAALGLYKDSAPLSGERRVVDRKWRSSTILPLGANILAVMHSPGPASDSDSRPFLDFAPFSAFNLNSATSPSFDFEEARDPRSSQRAASPRRDDRVVMATRGPFSSNRHRFYERSFLPCQLLIPFLLRIFSLPTLT</sequence>
<evidence type="ECO:0000256" key="10">
    <source>
        <dbReference type="ARBA" id="ARBA00043668"/>
    </source>
</evidence>
<keyword evidence="6 15" id="KW-0732">Signal</keyword>
<evidence type="ECO:0000256" key="3">
    <source>
        <dbReference type="ARBA" id="ARBA00012976"/>
    </source>
</evidence>
<evidence type="ECO:0000313" key="16">
    <source>
        <dbReference type="EMBL" id="GBP15077.1"/>
    </source>
</evidence>
<dbReference type="GO" id="GO:0016020">
    <property type="term" value="C:membrane"/>
    <property type="evidence" value="ECO:0007669"/>
    <property type="project" value="UniProtKB-SubCell"/>
</dbReference>
<keyword evidence="7" id="KW-0378">Hydrolase</keyword>
<dbReference type="InterPro" id="IPR029033">
    <property type="entry name" value="His_PPase_superfam"/>
</dbReference>
<evidence type="ECO:0000313" key="17">
    <source>
        <dbReference type="Proteomes" id="UP000299102"/>
    </source>
</evidence>
<evidence type="ECO:0000256" key="2">
    <source>
        <dbReference type="ARBA" id="ARBA00008422"/>
    </source>
</evidence>
<dbReference type="EC" id="3.1.3.80" evidence="3"/>
<comment type="catalytic activity">
    <reaction evidence="11">
        <text>1D-myo-inositol 1,2,4,5,6-pentakisphosphate + H2O = 1D-myo-inositol 1,2,5,6-tetrakisphosphate + phosphate</text>
        <dbReference type="Rhea" id="RHEA:77115"/>
        <dbReference type="ChEBI" id="CHEBI:15377"/>
        <dbReference type="ChEBI" id="CHEBI:43474"/>
        <dbReference type="ChEBI" id="CHEBI:57798"/>
        <dbReference type="ChEBI" id="CHEBI:195535"/>
        <dbReference type="EC" id="3.1.3.62"/>
    </reaction>
    <physiologicalReaction direction="left-to-right" evidence="11">
        <dbReference type="Rhea" id="RHEA:77116"/>
    </physiologicalReaction>
</comment>
<dbReference type="Gene3D" id="3.40.50.1240">
    <property type="entry name" value="Phosphoglycerate mutase-like"/>
    <property type="match status" value="2"/>
</dbReference>
<proteinExistence type="inferred from homology"/>
<evidence type="ECO:0000256" key="4">
    <source>
        <dbReference type="ARBA" id="ARBA00013040"/>
    </source>
</evidence>
<feature type="signal peptide" evidence="15">
    <location>
        <begin position="1"/>
        <end position="19"/>
    </location>
</feature>
<dbReference type="GO" id="GO:0034417">
    <property type="term" value="F:bisphosphoglycerate 3-phosphatase activity"/>
    <property type="evidence" value="ECO:0007669"/>
    <property type="project" value="UniProtKB-EC"/>
</dbReference>
<evidence type="ECO:0000256" key="13">
    <source>
        <dbReference type="ARBA" id="ARBA00043832"/>
    </source>
</evidence>
<evidence type="ECO:0000256" key="8">
    <source>
        <dbReference type="ARBA" id="ARBA00023136"/>
    </source>
</evidence>
<evidence type="ECO:0000256" key="1">
    <source>
        <dbReference type="ARBA" id="ARBA00004370"/>
    </source>
</evidence>
<dbReference type="Pfam" id="PF00328">
    <property type="entry name" value="His_Phos_2"/>
    <property type="match status" value="1"/>
</dbReference>
<dbReference type="InterPro" id="IPR000560">
    <property type="entry name" value="His_Pase_clade-2"/>
</dbReference>
<gene>
    <name evidence="16" type="primary">Mipp1</name>
    <name evidence="16" type="ORF">EVAR_11387_1</name>
</gene>
<keyword evidence="8" id="KW-0472">Membrane</keyword>